<proteinExistence type="predicted"/>
<protein>
    <submittedName>
        <fullName evidence="1">Uncharacterized protein</fullName>
    </submittedName>
</protein>
<dbReference type="Proteomes" id="UP001642520">
    <property type="component" value="Unassembled WGS sequence"/>
</dbReference>
<evidence type="ECO:0000313" key="2">
    <source>
        <dbReference type="Proteomes" id="UP001642520"/>
    </source>
</evidence>
<reference evidence="1 2" key="1">
    <citation type="submission" date="2024-08" db="EMBL/GenBank/DDBJ databases">
        <authorList>
            <person name="Will J Nash"/>
            <person name="Angela Man"/>
            <person name="Seanna McTaggart"/>
            <person name="Kendall Baker"/>
            <person name="Tom Barker"/>
            <person name="Leah Catchpole"/>
            <person name="Alex Durrant"/>
            <person name="Karim Gharbi"/>
            <person name="Naomi Irish"/>
            <person name="Gemy Kaithakottil"/>
            <person name="Debby Ku"/>
            <person name="Aaliyah Providence"/>
            <person name="Felix Shaw"/>
            <person name="David Swarbreck"/>
            <person name="Chris Watkins"/>
            <person name="Ann M. McCartney"/>
            <person name="Giulio Formenti"/>
            <person name="Alice Mouton"/>
            <person name="Noel Vella"/>
            <person name="Bjorn M von Reumont"/>
            <person name="Adriana Vella"/>
            <person name="Wilfried Haerty"/>
        </authorList>
    </citation>
    <scope>NUCLEOTIDE SEQUENCE [LARGE SCALE GENOMIC DNA]</scope>
</reference>
<name>A0ABP1NHV2_XYLVO</name>
<comment type="caution">
    <text evidence="1">The sequence shown here is derived from an EMBL/GenBank/DDBJ whole genome shotgun (WGS) entry which is preliminary data.</text>
</comment>
<accession>A0ABP1NHV2</accession>
<organism evidence="1 2">
    <name type="scientific">Xylocopa violacea</name>
    <name type="common">Violet carpenter bee</name>
    <name type="synonym">Apis violacea</name>
    <dbReference type="NCBI Taxonomy" id="135666"/>
    <lineage>
        <taxon>Eukaryota</taxon>
        <taxon>Metazoa</taxon>
        <taxon>Ecdysozoa</taxon>
        <taxon>Arthropoda</taxon>
        <taxon>Hexapoda</taxon>
        <taxon>Insecta</taxon>
        <taxon>Pterygota</taxon>
        <taxon>Neoptera</taxon>
        <taxon>Endopterygota</taxon>
        <taxon>Hymenoptera</taxon>
        <taxon>Apocrita</taxon>
        <taxon>Aculeata</taxon>
        <taxon>Apoidea</taxon>
        <taxon>Anthophila</taxon>
        <taxon>Apidae</taxon>
        <taxon>Xylocopa</taxon>
        <taxon>Xylocopa</taxon>
    </lineage>
</organism>
<sequence>MTVQTPYLDAIQAVPGDTPTEKFSWMAKLLKERLAECNSLEDVIECEKIPRPLAPLMQIQAALMLNKKDRENQTAYSAIAEALKSEDAYVVNIALRARSFFDGTNKTITNVRYFFDNLFPHVSLNTRTRIIKNLALYLGPENSDLAEEFFTAVASFYDLQQALPLLVACGESFAYDTIVEKRIVLSRKLVKRILRKNPDFVVRYLRLSKPTTDAYTRNLHAVNIHEFSDFLMALVKKRLDSFVELYEMHEEHPLRVSMSNKCAEAFLKNGKEHLQRKPKLYIKLLPIKMISASCMEAIFPKLFPENVKAFQTDHMLTYLEYYPQDKKIDFFLKSYQQVYGENILDDTSKVTPTLMKMLPSGERVRQARIKLETDSNTSNRMDYNTSWECYLTIEESIPHFKQEMTKTSEMELRSTIACKMIYSCKVNNDDQALQQVLSYFADRHKNEQSWFQMKIFECLLNLYDLPQMGNDHWAILTNMIVRAHVKQEFDMTSNSLGVRIVEAAIHHKILQNEPIDQMIDVLLEIRIIGSTAHWNILMKYPEYERMCLEAFMKVLERKYETNTMKTSIAKSNIVLDMAISIYYFNERHVNKTSRVERMLIKNYPWLMASVEEVLAKMTEKYTIMRLKRLLMKNERDLYDRLCPEEKDIIDMSAIQDLSQLKKNPSAVLARWKEYLEACRRNSFMKSTKRFLLAARWYKDIPIRFVEQCLANLTDAKDVLYFDILALLVHGETFTKIIEPYIPTNKTMDIHDEHARTKYGMIQNIIQGMRVVNPPISLTIVAKLCEGDYLVNVLAAIRNICRRTNATDVISFARMMAGQRVSVRKHGVRLMHMVAGRDQLFQFLRAQWKNEENHSMRVILFTKITQLFRDDPSPDAWSLLVDVTSTLTPNDKESFANSLSLINLTPDEYVVDFVKLAYSTIDKLEKAGVKESDIISYTSNLLTRINPAICYLLPEDFIKEFLQRFFTHYELHVPHFVFTDLLAPARDKFDDRMKMFSGVFTEIVKGGWNVPHPKNPRFYPVNHSVLRFVLTVNSYSSFLNVEPRVIDEILSMFLSVLTPQMDPTSYLLLVYTKDRVCAQTLKEFGTKIGQRIPELTGTFSQLFTSIMVGTLITALESITFNDDNKNELVLEVIEGLTELGTLEATFMAVKLLPCVDFKECAEKYDKLLTRFLKYDHPLIKSMVYDINNKTGFLD</sequence>
<evidence type="ECO:0000313" key="1">
    <source>
        <dbReference type="EMBL" id="CAL7940609.1"/>
    </source>
</evidence>
<gene>
    <name evidence="1" type="ORF">XYLVIOL_LOCUS4568</name>
</gene>
<dbReference type="EMBL" id="CAXAJV020001290">
    <property type="protein sequence ID" value="CAL7940609.1"/>
    <property type="molecule type" value="Genomic_DNA"/>
</dbReference>
<keyword evidence="2" id="KW-1185">Reference proteome</keyword>